<evidence type="ECO:0000256" key="5">
    <source>
        <dbReference type="ARBA" id="ARBA00022692"/>
    </source>
</evidence>
<dbReference type="InterPro" id="IPR002549">
    <property type="entry name" value="AI-2E-like"/>
</dbReference>
<feature type="compositionally biased region" description="Acidic residues" evidence="8">
    <location>
        <begin position="386"/>
        <end position="402"/>
    </location>
</feature>
<accession>A0ABW1QUI3</accession>
<dbReference type="PANTHER" id="PTHR21716:SF53">
    <property type="entry name" value="PERMEASE PERM-RELATED"/>
    <property type="match status" value="1"/>
</dbReference>
<feature type="transmembrane region" description="Helical" evidence="9">
    <location>
        <begin position="85"/>
        <end position="106"/>
    </location>
</feature>
<evidence type="ECO:0000256" key="2">
    <source>
        <dbReference type="ARBA" id="ARBA00009773"/>
    </source>
</evidence>
<evidence type="ECO:0000256" key="8">
    <source>
        <dbReference type="SAM" id="MobiDB-lite"/>
    </source>
</evidence>
<dbReference type="Pfam" id="PF01594">
    <property type="entry name" value="AI-2E_transport"/>
    <property type="match status" value="1"/>
</dbReference>
<keyword evidence="11" id="KW-1185">Reference proteome</keyword>
<feature type="transmembrane region" description="Helical" evidence="9">
    <location>
        <begin position="55"/>
        <end position="73"/>
    </location>
</feature>
<comment type="caution">
    <text evidence="10">The sequence shown here is derived from an EMBL/GenBank/DDBJ whole genome shotgun (WGS) entry which is preliminary data.</text>
</comment>
<dbReference type="PANTHER" id="PTHR21716">
    <property type="entry name" value="TRANSMEMBRANE PROTEIN"/>
    <property type="match status" value="1"/>
</dbReference>
<evidence type="ECO:0000256" key="1">
    <source>
        <dbReference type="ARBA" id="ARBA00004651"/>
    </source>
</evidence>
<feature type="transmembrane region" description="Helical" evidence="9">
    <location>
        <begin position="172"/>
        <end position="191"/>
    </location>
</feature>
<organism evidence="10 11">
    <name type="scientific">Nocardioides yefusunii</name>
    <dbReference type="NCBI Taxonomy" id="2500546"/>
    <lineage>
        <taxon>Bacteria</taxon>
        <taxon>Bacillati</taxon>
        <taxon>Actinomycetota</taxon>
        <taxon>Actinomycetes</taxon>
        <taxon>Propionibacteriales</taxon>
        <taxon>Nocardioidaceae</taxon>
        <taxon>Nocardioides</taxon>
    </lineage>
</organism>
<dbReference type="EMBL" id="JBHSQI010000002">
    <property type="protein sequence ID" value="MFC6152683.1"/>
    <property type="molecule type" value="Genomic_DNA"/>
</dbReference>
<feature type="transmembrane region" description="Helical" evidence="9">
    <location>
        <begin position="289"/>
        <end position="305"/>
    </location>
</feature>
<evidence type="ECO:0000256" key="3">
    <source>
        <dbReference type="ARBA" id="ARBA00022448"/>
    </source>
</evidence>
<sequence length="402" mass="41873">MTADTASVPVPPDAEKGGSGVPRGIEVAANWTWRLLLIGFGICVLGAVLMKFAVVTLPLAVALLLAALVFPFVERLSRAGVPRVLAAIIGVVLTLGAVGGMLTFAGQQVANGSSDLADQVVEGLDKIRDWFKTGPLGLTDSQMDSWIKSAQDGIAEWSKSGALEQATGIGTAIGHVAAGFFIVLFSMYFFLADGRSIWRWLVRFAPRGVREHVDSSGKVAWLSLTQFVRATTLVALADACGVMLVAWLLGIPFVPAIGVLVFLGAYVPMIGATVAGGVAVLVALVDQGMVTALLMLLGVIVVQQIEGHVLQPFLMGRFVAVHPLGIILAIAMGALVAGIGGVLVAVPLVAAINAVVLHLSDRMSGEEITRTEAEQRELDAAAAEVGEGEDAPVEQDAEPADD</sequence>
<name>A0ABW1QUI3_9ACTN</name>
<keyword evidence="7 9" id="KW-0472">Membrane</keyword>
<evidence type="ECO:0000256" key="7">
    <source>
        <dbReference type="ARBA" id="ARBA00023136"/>
    </source>
</evidence>
<feature type="region of interest" description="Disordered" evidence="8">
    <location>
        <begin position="368"/>
        <end position="402"/>
    </location>
</feature>
<reference evidence="11" key="1">
    <citation type="journal article" date="2019" name="Int. J. Syst. Evol. Microbiol.">
        <title>The Global Catalogue of Microorganisms (GCM) 10K type strain sequencing project: providing services to taxonomists for standard genome sequencing and annotation.</title>
        <authorList>
            <consortium name="The Broad Institute Genomics Platform"/>
            <consortium name="The Broad Institute Genome Sequencing Center for Infectious Disease"/>
            <person name="Wu L."/>
            <person name="Ma J."/>
        </authorList>
    </citation>
    <scope>NUCLEOTIDE SEQUENCE [LARGE SCALE GENOMIC DNA]</scope>
    <source>
        <strain evidence="11">DFY28</strain>
    </source>
</reference>
<feature type="region of interest" description="Disordered" evidence="8">
    <location>
        <begin position="1"/>
        <end position="20"/>
    </location>
</feature>
<feature type="transmembrane region" description="Helical" evidence="9">
    <location>
        <begin position="325"/>
        <end position="356"/>
    </location>
</feature>
<evidence type="ECO:0000313" key="10">
    <source>
        <dbReference type="EMBL" id="MFC6152683.1"/>
    </source>
</evidence>
<protein>
    <submittedName>
        <fullName evidence="10">AI-2E family transporter</fullName>
    </submittedName>
</protein>
<gene>
    <name evidence="10" type="ORF">ACFPWU_03260</name>
</gene>
<evidence type="ECO:0000256" key="6">
    <source>
        <dbReference type="ARBA" id="ARBA00022989"/>
    </source>
</evidence>
<keyword evidence="3" id="KW-0813">Transport</keyword>
<proteinExistence type="inferred from homology"/>
<feature type="transmembrane region" description="Helical" evidence="9">
    <location>
        <begin position="31"/>
        <end position="49"/>
    </location>
</feature>
<comment type="similarity">
    <text evidence="2">Belongs to the autoinducer-2 exporter (AI-2E) (TC 2.A.86) family.</text>
</comment>
<evidence type="ECO:0000256" key="9">
    <source>
        <dbReference type="SAM" id="Phobius"/>
    </source>
</evidence>
<keyword evidence="6 9" id="KW-1133">Transmembrane helix</keyword>
<evidence type="ECO:0000313" key="11">
    <source>
        <dbReference type="Proteomes" id="UP001596098"/>
    </source>
</evidence>
<feature type="compositionally biased region" description="Basic and acidic residues" evidence="8">
    <location>
        <begin position="368"/>
        <end position="379"/>
    </location>
</feature>
<evidence type="ECO:0000256" key="4">
    <source>
        <dbReference type="ARBA" id="ARBA00022475"/>
    </source>
</evidence>
<dbReference type="RefSeq" id="WP_128219660.1">
    <property type="nucleotide sequence ID" value="NZ_CP034929.1"/>
</dbReference>
<dbReference type="Proteomes" id="UP001596098">
    <property type="component" value="Unassembled WGS sequence"/>
</dbReference>
<keyword evidence="5 9" id="KW-0812">Transmembrane</keyword>
<comment type="subcellular location">
    <subcellularLocation>
        <location evidence="1">Cell membrane</location>
        <topology evidence="1">Multi-pass membrane protein</topology>
    </subcellularLocation>
</comment>
<keyword evidence="4" id="KW-1003">Cell membrane</keyword>